<dbReference type="SUPFAM" id="SSF55920">
    <property type="entry name" value="Creatinase/aminopeptidase"/>
    <property type="match status" value="1"/>
</dbReference>
<dbReference type="OrthoDB" id="1534336at2759"/>
<accession>A0A843XN03</accession>
<evidence type="ECO:0000259" key="1">
    <source>
        <dbReference type="Pfam" id="PF00557"/>
    </source>
</evidence>
<dbReference type="InterPro" id="IPR050422">
    <property type="entry name" value="X-Pro_aminopeptidase_P"/>
</dbReference>
<dbReference type="AlphaFoldDB" id="A0A843XN03"/>
<dbReference type="Proteomes" id="UP000652761">
    <property type="component" value="Unassembled WGS sequence"/>
</dbReference>
<gene>
    <name evidence="3" type="ORF">Taro_053576</name>
</gene>
<protein>
    <recommendedName>
        <fullName evidence="5">Peptidase M24 domain-containing protein</fullName>
    </recommendedName>
</protein>
<dbReference type="PANTHER" id="PTHR43763">
    <property type="entry name" value="XAA-PRO AMINOPEPTIDASE 1"/>
    <property type="match status" value="1"/>
</dbReference>
<evidence type="ECO:0000313" key="3">
    <source>
        <dbReference type="EMBL" id="MQM20553.1"/>
    </source>
</evidence>
<dbReference type="InterPro" id="IPR036005">
    <property type="entry name" value="Creatinase/aminopeptidase-like"/>
</dbReference>
<evidence type="ECO:0000313" key="4">
    <source>
        <dbReference type="Proteomes" id="UP000652761"/>
    </source>
</evidence>
<keyword evidence="4" id="KW-1185">Reference proteome</keyword>
<sequence>SGANGAIIHYKPKSDSCSIVDDKNLFLLDSGGQYVNGTTDITRTVHFGEPTARQKECFTRLTSKRVKLLDMYGSQVAIGIVMSTDPMKIMMGGPIGQDFCEIVVLLANKLDSPLFIKDHNRKTMKDAIGSHILWFLEYGQLDSKSQVGDHN</sequence>
<evidence type="ECO:0000259" key="2">
    <source>
        <dbReference type="Pfam" id="PF03017"/>
    </source>
</evidence>
<reference evidence="3" key="1">
    <citation type="submission" date="2017-07" db="EMBL/GenBank/DDBJ databases">
        <title>Taro Niue Genome Assembly and Annotation.</title>
        <authorList>
            <person name="Atibalentja N."/>
            <person name="Keating K."/>
            <person name="Fields C.J."/>
        </authorList>
    </citation>
    <scope>NUCLEOTIDE SEQUENCE</scope>
    <source>
        <strain evidence="3">Niue_2</strain>
        <tissue evidence="3">Leaf</tissue>
    </source>
</reference>
<feature type="domain" description="Transposase Tnp1/En/Spm-like" evidence="2">
    <location>
        <begin position="75"/>
        <end position="128"/>
    </location>
</feature>
<dbReference type="InterPro" id="IPR000994">
    <property type="entry name" value="Pept_M24"/>
</dbReference>
<dbReference type="EMBL" id="NMUH01009934">
    <property type="protein sequence ID" value="MQM20553.1"/>
    <property type="molecule type" value="Genomic_DNA"/>
</dbReference>
<proteinExistence type="predicted"/>
<name>A0A843XN03_COLES</name>
<comment type="caution">
    <text evidence="3">The sequence shown here is derived from an EMBL/GenBank/DDBJ whole genome shotgun (WGS) entry which is preliminary data.</text>
</comment>
<dbReference type="InterPro" id="IPR004264">
    <property type="entry name" value="Transposase_23"/>
</dbReference>
<feature type="non-terminal residue" evidence="3">
    <location>
        <position position="151"/>
    </location>
</feature>
<dbReference type="Gene3D" id="3.90.230.10">
    <property type="entry name" value="Creatinase/methionine aminopeptidase superfamily"/>
    <property type="match status" value="1"/>
</dbReference>
<evidence type="ECO:0008006" key="5">
    <source>
        <dbReference type="Google" id="ProtNLM"/>
    </source>
</evidence>
<dbReference type="PANTHER" id="PTHR43763:SF6">
    <property type="entry name" value="XAA-PRO AMINOPEPTIDASE 1"/>
    <property type="match status" value="1"/>
</dbReference>
<feature type="domain" description="Peptidase M24" evidence="1">
    <location>
        <begin position="1"/>
        <end position="62"/>
    </location>
</feature>
<dbReference type="Pfam" id="PF03017">
    <property type="entry name" value="Transposase_23"/>
    <property type="match status" value="1"/>
</dbReference>
<organism evidence="3 4">
    <name type="scientific">Colocasia esculenta</name>
    <name type="common">Wild taro</name>
    <name type="synonym">Arum esculentum</name>
    <dbReference type="NCBI Taxonomy" id="4460"/>
    <lineage>
        <taxon>Eukaryota</taxon>
        <taxon>Viridiplantae</taxon>
        <taxon>Streptophyta</taxon>
        <taxon>Embryophyta</taxon>
        <taxon>Tracheophyta</taxon>
        <taxon>Spermatophyta</taxon>
        <taxon>Magnoliopsida</taxon>
        <taxon>Liliopsida</taxon>
        <taxon>Araceae</taxon>
        <taxon>Aroideae</taxon>
        <taxon>Colocasieae</taxon>
        <taxon>Colocasia</taxon>
    </lineage>
</organism>
<dbReference type="Pfam" id="PF00557">
    <property type="entry name" value="Peptidase_M24"/>
    <property type="match status" value="1"/>
</dbReference>